<name>A0A915MN17_MELJA</name>
<organism evidence="1 2">
    <name type="scientific">Meloidogyne javanica</name>
    <name type="common">Root-knot nematode worm</name>
    <dbReference type="NCBI Taxonomy" id="6303"/>
    <lineage>
        <taxon>Eukaryota</taxon>
        <taxon>Metazoa</taxon>
        <taxon>Ecdysozoa</taxon>
        <taxon>Nematoda</taxon>
        <taxon>Chromadorea</taxon>
        <taxon>Rhabditida</taxon>
        <taxon>Tylenchina</taxon>
        <taxon>Tylenchomorpha</taxon>
        <taxon>Tylenchoidea</taxon>
        <taxon>Meloidogynidae</taxon>
        <taxon>Meloidogyninae</taxon>
        <taxon>Meloidogyne</taxon>
        <taxon>Meloidogyne incognita group</taxon>
    </lineage>
</organism>
<dbReference type="WBParaSite" id="scaffold47789_cov294.g24742">
    <property type="protein sequence ID" value="scaffold47789_cov294.g24742"/>
    <property type="gene ID" value="scaffold47789_cov294.g24742"/>
</dbReference>
<sequence length="93" mass="10567">AWFKEKLALNVYSDETSQLFDSALRQLISWFDCEQIGVLGKTLKLGLDTLSSGRSKRSDPTFEQELADLVKNANLRGNERERKHAHAVQLFAD</sequence>
<protein>
    <submittedName>
        <fullName evidence="2">Uncharacterized protein</fullName>
    </submittedName>
</protein>
<dbReference type="AlphaFoldDB" id="A0A915MN17"/>
<keyword evidence="1" id="KW-1185">Reference proteome</keyword>
<evidence type="ECO:0000313" key="2">
    <source>
        <dbReference type="WBParaSite" id="scaffold47789_cov294.g24742"/>
    </source>
</evidence>
<proteinExistence type="predicted"/>
<reference evidence="2" key="1">
    <citation type="submission" date="2022-11" db="UniProtKB">
        <authorList>
            <consortium name="WormBaseParasite"/>
        </authorList>
    </citation>
    <scope>IDENTIFICATION</scope>
</reference>
<dbReference type="Proteomes" id="UP000887561">
    <property type="component" value="Unplaced"/>
</dbReference>
<accession>A0A915MN17</accession>
<evidence type="ECO:0000313" key="1">
    <source>
        <dbReference type="Proteomes" id="UP000887561"/>
    </source>
</evidence>